<keyword evidence="3" id="KW-1185">Reference proteome</keyword>
<dbReference type="SUPFAM" id="SSF53850">
    <property type="entry name" value="Periplasmic binding protein-like II"/>
    <property type="match status" value="1"/>
</dbReference>
<sequence>MRNLKLSGNKKWLAVITILLMVSQSVQAALWTITYPRPLEDNDLRAEYPIALLTLALEKTGVKYQLRASERILLQGKALRQLKENREVNVVWSMTDAQREKELLPVRIPIAKGLIGWRVFLTTKSQLGVFSRIDSLSALVKKTPVQGEEWPDTKILQANGFNVFTVPEYPEAFDILATGRASFFPRSVIEIQHELASDEISPDIVAEPRLSLYYPSAMYFFVNRGNPTLARLIQTGLERAIEDGSFDALFESTHQETLESLGLSKRKVFRLENPSLPKLTPIEDERLWHIPAQLQNQQP</sequence>
<dbReference type="KEGG" id="smaa:IT774_11630"/>
<proteinExistence type="predicted"/>
<dbReference type="Proteomes" id="UP000595095">
    <property type="component" value="Chromosome"/>
</dbReference>
<keyword evidence="1" id="KW-0732">Signal</keyword>
<feature type="chain" id="PRO_5032329857" evidence="1">
    <location>
        <begin position="29"/>
        <end position="299"/>
    </location>
</feature>
<evidence type="ECO:0000256" key="1">
    <source>
        <dbReference type="SAM" id="SignalP"/>
    </source>
</evidence>
<evidence type="ECO:0000313" key="2">
    <source>
        <dbReference type="EMBL" id="QPG04825.1"/>
    </source>
</evidence>
<accession>A0A7S9DX20</accession>
<feature type="signal peptide" evidence="1">
    <location>
        <begin position="1"/>
        <end position="28"/>
    </location>
</feature>
<dbReference type="RefSeq" id="WP_195809917.1">
    <property type="nucleotide sequence ID" value="NZ_CP064795.1"/>
</dbReference>
<reference evidence="2 3" key="1">
    <citation type="submission" date="2020-11" db="EMBL/GenBank/DDBJ databases">
        <title>Complete genome sequence for Salinimonas sp. strain G2-b.</title>
        <authorList>
            <person name="Park S.-J."/>
        </authorList>
    </citation>
    <scope>NUCLEOTIDE SEQUENCE [LARGE SCALE GENOMIC DNA]</scope>
    <source>
        <strain evidence="2 3">G2-b</strain>
    </source>
</reference>
<dbReference type="Gene3D" id="3.40.190.10">
    <property type="entry name" value="Periplasmic binding protein-like II"/>
    <property type="match status" value="2"/>
</dbReference>
<evidence type="ECO:0000313" key="3">
    <source>
        <dbReference type="Proteomes" id="UP000595095"/>
    </source>
</evidence>
<organism evidence="2 3">
    <name type="scientific">Salinimonas marina</name>
    <dbReference type="NCBI Taxonomy" id="2785918"/>
    <lineage>
        <taxon>Bacteria</taxon>
        <taxon>Pseudomonadati</taxon>
        <taxon>Pseudomonadota</taxon>
        <taxon>Gammaproteobacteria</taxon>
        <taxon>Alteromonadales</taxon>
        <taxon>Alteromonadaceae</taxon>
        <taxon>Alteromonas/Salinimonas group</taxon>
        <taxon>Salinimonas</taxon>
    </lineage>
</organism>
<gene>
    <name evidence="2" type="ORF">IT774_11630</name>
</gene>
<name>A0A7S9DX20_9ALTE</name>
<dbReference type="EMBL" id="CP064795">
    <property type="protein sequence ID" value="QPG04825.1"/>
    <property type="molecule type" value="Genomic_DNA"/>
</dbReference>
<dbReference type="AlphaFoldDB" id="A0A7S9DX20"/>
<protein>
    <submittedName>
        <fullName evidence="2">Transporter substrate-binding domain-containing protein</fullName>
    </submittedName>
</protein>